<dbReference type="EMBL" id="GGFL01009134">
    <property type="protein sequence ID" value="MBW73312.1"/>
    <property type="molecule type" value="Transcribed_RNA"/>
</dbReference>
<evidence type="ECO:0000313" key="1">
    <source>
        <dbReference type="EMBL" id="MBW73312.1"/>
    </source>
</evidence>
<dbReference type="AlphaFoldDB" id="A0A2M4D6W0"/>
<name>A0A2M4D6W0_ANODA</name>
<accession>A0A2M4D6W0</accession>
<protein>
    <submittedName>
        <fullName evidence="1">Putative secreted protein</fullName>
    </submittedName>
</protein>
<reference evidence="1" key="1">
    <citation type="submission" date="2018-01" db="EMBL/GenBank/DDBJ databases">
        <title>An insight into the sialome of Amazonian anophelines.</title>
        <authorList>
            <person name="Ribeiro J.M."/>
            <person name="Scarpassa V."/>
            <person name="Calvo E."/>
        </authorList>
    </citation>
    <scope>NUCLEOTIDE SEQUENCE</scope>
</reference>
<organism evidence="1">
    <name type="scientific">Anopheles darlingi</name>
    <name type="common">Mosquito</name>
    <dbReference type="NCBI Taxonomy" id="43151"/>
    <lineage>
        <taxon>Eukaryota</taxon>
        <taxon>Metazoa</taxon>
        <taxon>Ecdysozoa</taxon>
        <taxon>Arthropoda</taxon>
        <taxon>Hexapoda</taxon>
        <taxon>Insecta</taxon>
        <taxon>Pterygota</taxon>
        <taxon>Neoptera</taxon>
        <taxon>Endopterygota</taxon>
        <taxon>Diptera</taxon>
        <taxon>Nematocera</taxon>
        <taxon>Culicoidea</taxon>
        <taxon>Culicidae</taxon>
        <taxon>Anophelinae</taxon>
        <taxon>Anopheles</taxon>
    </lineage>
</organism>
<sequence length="67" mass="7410">MSLLWRMIISSPPALGAARMQSVVVRSKTEIKITFAMVEALFQSLDASWIFQVGDISTCATMMMIVV</sequence>
<proteinExistence type="predicted"/>